<dbReference type="GO" id="GO:0043565">
    <property type="term" value="F:sequence-specific DNA binding"/>
    <property type="evidence" value="ECO:0007669"/>
    <property type="project" value="InterPro"/>
</dbReference>
<dbReference type="PROSITE" id="PS01124">
    <property type="entry name" value="HTH_ARAC_FAMILY_2"/>
    <property type="match status" value="1"/>
</dbReference>
<dbReference type="InterPro" id="IPR018060">
    <property type="entry name" value="HTH_AraC"/>
</dbReference>
<comment type="caution">
    <text evidence="5">The sequence shown here is derived from an EMBL/GenBank/DDBJ whole genome shotgun (WGS) entry which is preliminary data.</text>
</comment>
<sequence>MYVERRARAGAAAALWSTPGSGSGIRVLPDGCMDVVWSGGALLAVGPDTRARLATEGGGARVFGIRFDPGTGPAALGVPAAELRDLQVPLDDLWSARAARELAERLAAAADPAAVLDRAFAGADGRIPAADPVVSAVLAGVRAAGGTSVAAVADEVGLSERQVRRRCEAAFGYGMKTLERILRMGRALDGVRAGLPLAEVAAAVGYADQPHLNREVKALAGTVPTAFAPQPALVG</sequence>
<keyword evidence="3" id="KW-0804">Transcription</keyword>
<dbReference type="SMART" id="SM00342">
    <property type="entry name" value="HTH_ARAC"/>
    <property type="match status" value="1"/>
</dbReference>
<dbReference type="InterPro" id="IPR046532">
    <property type="entry name" value="DUF6597"/>
</dbReference>
<keyword evidence="2" id="KW-0238">DNA-binding</keyword>
<proteinExistence type="predicted"/>
<evidence type="ECO:0000259" key="4">
    <source>
        <dbReference type="PROSITE" id="PS01124"/>
    </source>
</evidence>
<evidence type="ECO:0000313" key="6">
    <source>
        <dbReference type="Proteomes" id="UP000240542"/>
    </source>
</evidence>
<dbReference type="PANTHER" id="PTHR46796">
    <property type="entry name" value="HTH-TYPE TRANSCRIPTIONAL ACTIVATOR RHAS-RELATED"/>
    <property type="match status" value="1"/>
</dbReference>
<dbReference type="EMBL" id="PYGA01000012">
    <property type="protein sequence ID" value="PSK96312.1"/>
    <property type="molecule type" value="Genomic_DNA"/>
</dbReference>
<dbReference type="GO" id="GO:0003700">
    <property type="term" value="F:DNA-binding transcription factor activity"/>
    <property type="evidence" value="ECO:0007669"/>
    <property type="project" value="InterPro"/>
</dbReference>
<reference evidence="5 6" key="1">
    <citation type="submission" date="2018-03" db="EMBL/GenBank/DDBJ databases">
        <title>Genomic Encyclopedia of Archaeal and Bacterial Type Strains, Phase II (KMG-II): from individual species to whole genera.</title>
        <authorList>
            <person name="Goeker M."/>
        </authorList>
    </citation>
    <scope>NUCLEOTIDE SEQUENCE [LARGE SCALE GENOMIC DNA]</scope>
    <source>
        <strain evidence="5 6">DSM 45312</strain>
    </source>
</reference>
<evidence type="ECO:0000256" key="1">
    <source>
        <dbReference type="ARBA" id="ARBA00023015"/>
    </source>
</evidence>
<gene>
    <name evidence="5" type="ORF">CLV63_112197</name>
</gene>
<name>A0A2P8DGG2_9ACTN</name>
<dbReference type="Pfam" id="PF12833">
    <property type="entry name" value="HTH_18"/>
    <property type="match status" value="1"/>
</dbReference>
<dbReference type="Pfam" id="PF20240">
    <property type="entry name" value="DUF6597"/>
    <property type="match status" value="1"/>
</dbReference>
<dbReference type="AlphaFoldDB" id="A0A2P8DGG2"/>
<keyword evidence="6" id="KW-1185">Reference proteome</keyword>
<feature type="domain" description="HTH araC/xylS-type" evidence="4">
    <location>
        <begin position="131"/>
        <end position="230"/>
    </location>
</feature>
<dbReference type="InterPro" id="IPR050204">
    <property type="entry name" value="AraC_XylS_family_regulators"/>
</dbReference>
<accession>A0A2P8DGG2</accession>
<dbReference type="RefSeq" id="WP_106584264.1">
    <property type="nucleotide sequence ID" value="NZ_PYGA01000012.1"/>
</dbReference>
<dbReference type="OrthoDB" id="9815799at2"/>
<protein>
    <submittedName>
        <fullName evidence="5">Helix-turn-helix protein</fullName>
    </submittedName>
</protein>
<evidence type="ECO:0000313" key="5">
    <source>
        <dbReference type="EMBL" id="PSK96312.1"/>
    </source>
</evidence>
<organism evidence="5 6">
    <name type="scientific">Murinocardiopsis flavida</name>
    <dbReference type="NCBI Taxonomy" id="645275"/>
    <lineage>
        <taxon>Bacteria</taxon>
        <taxon>Bacillati</taxon>
        <taxon>Actinomycetota</taxon>
        <taxon>Actinomycetes</taxon>
        <taxon>Streptosporangiales</taxon>
        <taxon>Nocardiopsidaceae</taxon>
        <taxon>Murinocardiopsis</taxon>
    </lineage>
</organism>
<evidence type="ECO:0000256" key="3">
    <source>
        <dbReference type="ARBA" id="ARBA00023163"/>
    </source>
</evidence>
<dbReference type="PANTHER" id="PTHR46796:SF15">
    <property type="entry name" value="BLL1074 PROTEIN"/>
    <property type="match status" value="1"/>
</dbReference>
<evidence type="ECO:0000256" key="2">
    <source>
        <dbReference type="ARBA" id="ARBA00023125"/>
    </source>
</evidence>
<keyword evidence="1" id="KW-0805">Transcription regulation</keyword>
<dbReference type="Proteomes" id="UP000240542">
    <property type="component" value="Unassembled WGS sequence"/>
</dbReference>
<dbReference type="Gene3D" id="1.10.10.60">
    <property type="entry name" value="Homeodomain-like"/>
    <property type="match status" value="1"/>
</dbReference>